<dbReference type="PROSITE" id="PS51999">
    <property type="entry name" value="ZF_GRF"/>
    <property type="match status" value="1"/>
</dbReference>
<evidence type="ECO:0000313" key="9">
    <source>
        <dbReference type="Proteomes" id="UP000325081"/>
    </source>
</evidence>
<keyword evidence="3" id="KW-0862">Zinc</keyword>
<keyword evidence="1" id="KW-0479">Metal-binding</keyword>
<keyword evidence="5" id="KW-0175">Coiled coil</keyword>
<evidence type="ECO:0000313" key="8">
    <source>
        <dbReference type="EMBL" id="GER42904.1"/>
    </source>
</evidence>
<sequence>MSIESSNSSRRTSSGPKVTCRHDEEAVLLTSKTEHNPARRFYRCSPQNKKLEMKVKEMDLFKIENNELEKKLKDACEKGRKEKKLLLFLCVLVLVCGWLMMA</sequence>
<feature type="transmembrane region" description="Helical" evidence="6">
    <location>
        <begin position="85"/>
        <end position="101"/>
    </location>
</feature>
<evidence type="ECO:0000256" key="4">
    <source>
        <dbReference type="PROSITE-ProRule" id="PRU01343"/>
    </source>
</evidence>
<feature type="domain" description="GRF-type" evidence="7">
    <location>
        <begin position="20"/>
        <end position="67"/>
    </location>
</feature>
<evidence type="ECO:0000256" key="6">
    <source>
        <dbReference type="SAM" id="Phobius"/>
    </source>
</evidence>
<keyword evidence="6" id="KW-0812">Transmembrane</keyword>
<dbReference type="EMBL" id="BKCP01006493">
    <property type="protein sequence ID" value="GER42904.1"/>
    <property type="molecule type" value="Genomic_DNA"/>
</dbReference>
<proteinExistence type="predicted"/>
<dbReference type="Proteomes" id="UP000325081">
    <property type="component" value="Unassembled WGS sequence"/>
</dbReference>
<evidence type="ECO:0000256" key="3">
    <source>
        <dbReference type="ARBA" id="ARBA00022833"/>
    </source>
</evidence>
<organism evidence="8 9">
    <name type="scientific">Striga asiatica</name>
    <name type="common">Asiatic witchweed</name>
    <name type="synonym">Buchnera asiatica</name>
    <dbReference type="NCBI Taxonomy" id="4170"/>
    <lineage>
        <taxon>Eukaryota</taxon>
        <taxon>Viridiplantae</taxon>
        <taxon>Streptophyta</taxon>
        <taxon>Embryophyta</taxon>
        <taxon>Tracheophyta</taxon>
        <taxon>Spermatophyta</taxon>
        <taxon>Magnoliopsida</taxon>
        <taxon>eudicotyledons</taxon>
        <taxon>Gunneridae</taxon>
        <taxon>Pentapetalae</taxon>
        <taxon>asterids</taxon>
        <taxon>lamiids</taxon>
        <taxon>Lamiales</taxon>
        <taxon>Orobanchaceae</taxon>
        <taxon>Buchnereae</taxon>
        <taxon>Striga</taxon>
    </lineage>
</organism>
<dbReference type="PANTHER" id="PTHR33248">
    <property type="entry name" value="ZINC ION-BINDING PROTEIN"/>
    <property type="match status" value="1"/>
</dbReference>
<reference evidence="9" key="1">
    <citation type="journal article" date="2019" name="Curr. Biol.">
        <title>Genome Sequence of Striga asiatica Provides Insight into the Evolution of Plant Parasitism.</title>
        <authorList>
            <person name="Yoshida S."/>
            <person name="Kim S."/>
            <person name="Wafula E.K."/>
            <person name="Tanskanen J."/>
            <person name="Kim Y.M."/>
            <person name="Honaas L."/>
            <person name="Yang Z."/>
            <person name="Spallek T."/>
            <person name="Conn C.E."/>
            <person name="Ichihashi Y."/>
            <person name="Cheong K."/>
            <person name="Cui S."/>
            <person name="Der J.P."/>
            <person name="Gundlach H."/>
            <person name="Jiao Y."/>
            <person name="Hori C."/>
            <person name="Ishida J.K."/>
            <person name="Kasahara H."/>
            <person name="Kiba T."/>
            <person name="Kim M.S."/>
            <person name="Koo N."/>
            <person name="Laohavisit A."/>
            <person name="Lee Y.H."/>
            <person name="Lumba S."/>
            <person name="McCourt P."/>
            <person name="Mortimer J.C."/>
            <person name="Mutuku J.M."/>
            <person name="Nomura T."/>
            <person name="Sasaki-Sekimoto Y."/>
            <person name="Seto Y."/>
            <person name="Wang Y."/>
            <person name="Wakatake T."/>
            <person name="Sakakibara H."/>
            <person name="Demura T."/>
            <person name="Yamaguchi S."/>
            <person name="Yoneyama K."/>
            <person name="Manabe R.I."/>
            <person name="Nelson D.C."/>
            <person name="Schulman A.H."/>
            <person name="Timko M.P."/>
            <person name="dePamphilis C.W."/>
            <person name="Choi D."/>
            <person name="Shirasu K."/>
        </authorList>
    </citation>
    <scope>NUCLEOTIDE SEQUENCE [LARGE SCALE GENOMIC DNA]</scope>
    <source>
        <strain evidence="9">cv. UVA1</strain>
    </source>
</reference>
<protein>
    <submittedName>
        <fullName evidence="8">Ribonuclease H</fullName>
    </submittedName>
</protein>
<dbReference type="AlphaFoldDB" id="A0A5A7QCY6"/>
<evidence type="ECO:0000256" key="5">
    <source>
        <dbReference type="SAM" id="Coils"/>
    </source>
</evidence>
<dbReference type="OrthoDB" id="391817at2759"/>
<name>A0A5A7QCY6_STRAF</name>
<keyword evidence="6" id="KW-0472">Membrane</keyword>
<dbReference type="InterPro" id="IPR010666">
    <property type="entry name" value="Znf_GRF"/>
</dbReference>
<comment type="caution">
    <text evidence="8">The sequence shown here is derived from an EMBL/GenBank/DDBJ whole genome shotgun (WGS) entry which is preliminary data.</text>
</comment>
<feature type="coiled-coil region" evidence="5">
    <location>
        <begin position="51"/>
        <end position="78"/>
    </location>
</feature>
<gene>
    <name evidence="8" type="ORF">STAS_19725</name>
</gene>
<keyword evidence="9" id="KW-1185">Reference proteome</keyword>
<evidence type="ECO:0000259" key="7">
    <source>
        <dbReference type="PROSITE" id="PS51999"/>
    </source>
</evidence>
<keyword evidence="2 4" id="KW-0863">Zinc-finger</keyword>
<keyword evidence="6" id="KW-1133">Transmembrane helix</keyword>
<evidence type="ECO:0000256" key="2">
    <source>
        <dbReference type="ARBA" id="ARBA00022771"/>
    </source>
</evidence>
<accession>A0A5A7QCY6</accession>
<evidence type="ECO:0000256" key="1">
    <source>
        <dbReference type="ARBA" id="ARBA00022723"/>
    </source>
</evidence>
<dbReference type="GO" id="GO:0008270">
    <property type="term" value="F:zinc ion binding"/>
    <property type="evidence" value="ECO:0007669"/>
    <property type="project" value="UniProtKB-KW"/>
</dbReference>